<feature type="transmembrane region" description="Helical" evidence="1">
    <location>
        <begin position="12"/>
        <end position="29"/>
    </location>
</feature>
<sequence>MTAPPQRKFDLEGYRAVAALVVIIFHAYQHNRYGTWWTWPLEGSLWHDVLMNTDMLVDMFFILSGFLLGLPYAKAALGDRKPRPARAFLLRRAVRLIPLYMIAVLIVWAISNPVLPGDWRDLLLHLTFTHVWSDDKIFYTNGPAWTLGVEAHFYLLLAALGAIGQRYLPPMESRRKRIVVMVAVLFGLIAISLGYKFWAVYVRGFPVEGWSIWFNPAAKLDIFAVGMLLAVAAAAGVRWPNAAVRTLVGLTGGAVVALGVWLRYAHLPDTFTHTFFGTGIMLVIAATALSTGRGPYWLRWPPMLSLSMVSYSLYIWHEPLLRALDSAGLLPTPAGGAGAFLVTAAVLLGASVPVAYLSYWMIEVPAQRIMGAFDADGRSREYYAPLPEPRSA</sequence>
<gene>
    <name evidence="3" type="ORF">SAMN05192558_11220</name>
</gene>
<dbReference type="Pfam" id="PF01757">
    <property type="entry name" value="Acyl_transf_3"/>
    <property type="match status" value="1"/>
</dbReference>
<feature type="transmembrane region" description="Helical" evidence="1">
    <location>
        <begin position="222"/>
        <end position="239"/>
    </location>
</feature>
<keyword evidence="3" id="KW-0378">Hydrolase</keyword>
<feature type="domain" description="Acyltransferase 3" evidence="2">
    <location>
        <begin position="11"/>
        <end position="359"/>
    </location>
</feature>
<dbReference type="PANTHER" id="PTHR23028">
    <property type="entry name" value="ACETYLTRANSFERASE"/>
    <property type="match status" value="1"/>
</dbReference>
<dbReference type="AlphaFoldDB" id="A0A1H0URQ0"/>
<keyword evidence="1" id="KW-0812">Transmembrane</keyword>
<evidence type="ECO:0000313" key="3">
    <source>
        <dbReference type="EMBL" id="SDP68834.1"/>
    </source>
</evidence>
<accession>A0A1H0URQ0</accession>
<evidence type="ECO:0000256" key="1">
    <source>
        <dbReference type="SAM" id="Phobius"/>
    </source>
</evidence>
<feature type="transmembrane region" description="Helical" evidence="1">
    <location>
        <begin position="93"/>
        <end position="111"/>
    </location>
</feature>
<keyword evidence="1" id="KW-1133">Transmembrane helix</keyword>
<dbReference type="PANTHER" id="PTHR23028:SF53">
    <property type="entry name" value="ACYL_TRANSF_3 DOMAIN-CONTAINING PROTEIN"/>
    <property type="match status" value="1"/>
</dbReference>
<feature type="transmembrane region" description="Helical" evidence="1">
    <location>
        <begin position="151"/>
        <end position="168"/>
    </location>
</feature>
<feature type="transmembrane region" description="Helical" evidence="1">
    <location>
        <begin position="270"/>
        <end position="289"/>
    </location>
</feature>
<feature type="transmembrane region" description="Helical" evidence="1">
    <location>
        <begin position="337"/>
        <end position="362"/>
    </location>
</feature>
<proteinExistence type="predicted"/>
<keyword evidence="3" id="KW-0012">Acyltransferase</keyword>
<feature type="transmembrane region" description="Helical" evidence="1">
    <location>
        <begin position="246"/>
        <end position="264"/>
    </location>
</feature>
<dbReference type="GO" id="GO:0016747">
    <property type="term" value="F:acyltransferase activity, transferring groups other than amino-acyl groups"/>
    <property type="evidence" value="ECO:0007669"/>
    <property type="project" value="InterPro"/>
</dbReference>
<dbReference type="Proteomes" id="UP000199651">
    <property type="component" value="Unassembled WGS sequence"/>
</dbReference>
<feature type="transmembrane region" description="Helical" evidence="1">
    <location>
        <begin position="296"/>
        <end position="317"/>
    </location>
</feature>
<keyword evidence="1" id="KW-0472">Membrane</keyword>
<dbReference type="RefSeq" id="WP_091382091.1">
    <property type="nucleotide sequence ID" value="NZ_FNDV01000007.1"/>
</dbReference>
<dbReference type="GO" id="GO:0016787">
    <property type="term" value="F:hydrolase activity"/>
    <property type="evidence" value="ECO:0007669"/>
    <property type="project" value="UniProtKB-KW"/>
</dbReference>
<dbReference type="GO" id="GO:0016020">
    <property type="term" value="C:membrane"/>
    <property type="evidence" value="ECO:0007669"/>
    <property type="project" value="TreeGrafter"/>
</dbReference>
<keyword evidence="4" id="KW-1185">Reference proteome</keyword>
<organism evidence="3 4">
    <name type="scientific">Actinokineospora alba</name>
    <dbReference type="NCBI Taxonomy" id="504798"/>
    <lineage>
        <taxon>Bacteria</taxon>
        <taxon>Bacillati</taxon>
        <taxon>Actinomycetota</taxon>
        <taxon>Actinomycetes</taxon>
        <taxon>Pseudonocardiales</taxon>
        <taxon>Pseudonocardiaceae</taxon>
        <taxon>Actinokineospora</taxon>
    </lineage>
</organism>
<keyword evidence="3" id="KW-0808">Transferase</keyword>
<dbReference type="GO" id="GO:0009103">
    <property type="term" value="P:lipopolysaccharide biosynthetic process"/>
    <property type="evidence" value="ECO:0007669"/>
    <property type="project" value="TreeGrafter"/>
</dbReference>
<dbReference type="STRING" id="504798.SAMN05421871_107384"/>
<reference evidence="4" key="1">
    <citation type="submission" date="2016-10" db="EMBL/GenBank/DDBJ databases">
        <authorList>
            <person name="Varghese N."/>
            <person name="Submissions S."/>
        </authorList>
    </citation>
    <scope>NUCLEOTIDE SEQUENCE [LARGE SCALE GENOMIC DNA]</scope>
    <source>
        <strain evidence="4">IBRC-M 10655</strain>
    </source>
</reference>
<evidence type="ECO:0000259" key="2">
    <source>
        <dbReference type="Pfam" id="PF01757"/>
    </source>
</evidence>
<dbReference type="OrthoDB" id="5242306at2"/>
<feature type="transmembrane region" description="Helical" evidence="1">
    <location>
        <begin position="49"/>
        <end position="72"/>
    </location>
</feature>
<name>A0A1H0URQ0_9PSEU</name>
<dbReference type="EMBL" id="FNJB01000012">
    <property type="protein sequence ID" value="SDP68834.1"/>
    <property type="molecule type" value="Genomic_DNA"/>
</dbReference>
<feature type="transmembrane region" description="Helical" evidence="1">
    <location>
        <begin position="180"/>
        <end position="202"/>
    </location>
</feature>
<protein>
    <submittedName>
        <fullName evidence="3">Peptidoglycan/LPS O-acetylase OafA/YrhL, contains acyltransferase and SGNH-hydrolase domains</fullName>
    </submittedName>
</protein>
<evidence type="ECO:0000313" key="4">
    <source>
        <dbReference type="Proteomes" id="UP000199651"/>
    </source>
</evidence>
<dbReference type="InterPro" id="IPR050879">
    <property type="entry name" value="Acyltransferase_3"/>
</dbReference>
<dbReference type="InterPro" id="IPR002656">
    <property type="entry name" value="Acyl_transf_3_dom"/>
</dbReference>